<protein>
    <recommendedName>
        <fullName evidence="4">DUF3017 domain-containing protein</fullName>
    </recommendedName>
</protein>
<dbReference type="InterPro" id="IPR021385">
    <property type="entry name" value="DUF3017"/>
</dbReference>
<evidence type="ECO:0000313" key="3">
    <source>
        <dbReference type="Proteomes" id="UP000093985"/>
    </source>
</evidence>
<proteinExistence type="predicted"/>
<gene>
    <name evidence="2" type="ORF">A5771_00730</name>
</gene>
<feature type="transmembrane region" description="Helical" evidence="1">
    <location>
        <begin position="68"/>
        <end position="88"/>
    </location>
</feature>
<dbReference type="EMBL" id="LZIN01000013">
    <property type="protein sequence ID" value="OBG09842.1"/>
    <property type="molecule type" value="Genomic_DNA"/>
</dbReference>
<evidence type="ECO:0008006" key="4">
    <source>
        <dbReference type="Google" id="ProtNLM"/>
    </source>
</evidence>
<dbReference type="RefSeq" id="WP_064853515.1">
    <property type="nucleotide sequence ID" value="NZ_LZIM01000055.1"/>
</dbReference>
<comment type="caution">
    <text evidence="2">The sequence shown here is derived from an EMBL/GenBank/DDBJ whole genome shotgun (WGS) entry which is preliminary data.</text>
</comment>
<sequence length="94" mass="9867">MTRVRRVLAAQWPIVVVGLVFVAAFALAGANFWRRGALLIGIGAGVAAALRLVLSPDRAGLLVLRDRGLDFATMAAMSTVMLYIAATIDPLGTS</sequence>
<keyword evidence="1" id="KW-0812">Transmembrane</keyword>
<feature type="transmembrane region" description="Helical" evidence="1">
    <location>
        <begin position="12"/>
        <end position="30"/>
    </location>
</feature>
<keyword evidence="1" id="KW-0472">Membrane</keyword>
<dbReference type="Proteomes" id="UP000093985">
    <property type="component" value="Unassembled WGS sequence"/>
</dbReference>
<dbReference type="OrthoDB" id="4762779at2"/>
<evidence type="ECO:0000313" key="2">
    <source>
        <dbReference type="EMBL" id="OBG09842.1"/>
    </source>
</evidence>
<keyword evidence="1" id="KW-1133">Transmembrane helix</keyword>
<accession>A0A1A2EEA0</accession>
<reference evidence="3" key="1">
    <citation type="submission" date="2016-06" db="EMBL/GenBank/DDBJ databases">
        <authorList>
            <person name="Sutton G."/>
            <person name="Brinkac L."/>
            <person name="Sanka R."/>
            <person name="Adams M."/>
            <person name="Lau E."/>
            <person name="Mehaffy C."/>
            <person name="Tameris M."/>
            <person name="Hatherill M."/>
            <person name="Hanekom W."/>
            <person name="Mahomed H."/>
            <person name="Mcshane H."/>
        </authorList>
    </citation>
    <scope>NUCLEOTIDE SEQUENCE [LARGE SCALE GENOMIC DNA]</scope>
    <source>
        <strain evidence="3">852014-51077_SCH5608930-a</strain>
    </source>
</reference>
<evidence type="ECO:0000256" key="1">
    <source>
        <dbReference type="SAM" id="Phobius"/>
    </source>
</evidence>
<dbReference type="Pfam" id="PF11222">
    <property type="entry name" value="DUF3017"/>
    <property type="match status" value="1"/>
</dbReference>
<dbReference type="AlphaFoldDB" id="A0A1A2EEA0"/>
<feature type="transmembrane region" description="Helical" evidence="1">
    <location>
        <begin position="36"/>
        <end position="56"/>
    </location>
</feature>
<name>A0A1A2EEA0_MYCSD</name>
<organism evidence="2 3">
    <name type="scientific">Mycolicibacter sinensis (strain JDM601)</name>
    <name type="common">Mycobacterium sinense</name>
    <dbReference type="NCBI Taxonomy" id="875328"/>
    <lineage>
        <taxon>Bacteria</taxon>
        <taxon>Bacillati</taxon>
        <taxon>Actinomycetota</taxon>
        <taxon>Actinomycetes</taxon>
        <taxon>Mycobacteriales</taxon>
        <taxon>Mycobacteriaceae</taxon>
        <taxon>Mycolicibacter</taxon>
    </lineage>
</organism>